<organism evidence="1 2">
    <name type="scientific">Streptomyces demainii</name>
    <dbReference type="NCBI Taxonomy" id="588122"/>
    <lineage>
        <taxon>Bacteria</taxon>
        <taxon>Bacillati</taxon>
        <taxon>Actinomycetota</taxon>
        <taxon>Actinomycetes</taxon>
        <taxon>Kitasatosporales</taxon>
        <taxon>Streptomycetaceae</taxon>
        <taxon>Streptomyces</taxon>
    </lineage>
</organism>
<comment type="caution">
    <text evidence="1">The sequence shown here is derived from an EMBL/GenBank/DDBJ whole genome shotgun (WGS) entry which is preliminary data.</text>
</comment>
<reference evidence="1 2" key="1">
    <citation type="submission" date="2023-07" db="EMBL/GenBank/DDBJ databases">
        <title>Sequencing the genomes of 1000 actinobacteria strains.</title>
        <authorList>
            <person name="Klenk H.-P."/>
        </authorList>
    </citation>
    <scope>NUCLEOTIDE SEQUENCE [LARGE SCALE GENOMIC DNA]</scope>
    <source>
        <strain evidence="1 2">DSM 41600</strain>
    </source>
</reference>
<keyword evidence="2" id="KW-1185">Reference proteome</keyword>
<evidence type="ECO:0000313" key="1">
    <source>
        <dbReference type="EMBL" id="MDP9611568.1"/>
    </source>
</evidence>
<accession>A0ABT9KSZ5</accession>
<dbReference type="RefSeq" id="WP_307110856.1">
    <property type="nucleotide sequence ID" value="NZ_JAURUE010000001.1"/>
</dbReference>
<gene>
    <name evidence="1" type="ORF">JOF35_003845</name>
</gene>
<name>A0ABT9KSZ5_9ACTN</name>
<sequence>MCDNCTRRGINALEQLANGQVPDAPSGFTAEAVQIEQTADGNMVRLTMSKDAFFALTVALTGPQAAFRLLGLDPDNDV</sequence>
<protein>
    <submittedName>
        <fullName evidence="1">Uncharacterized protein</fullName>
    </submittedName>
</protein>
<dbReference type="EMBL" id="JAURUE010000001">
    <property type="protein sequence ID" value="MDP9611568.1"/>
    <property type="molecule type" value="Genomic_DNA"/>
</dbReference>
<dbReference type="Proteomes" id="UP001234880">
    <property type="component" value="Unassembled WGS sequence"/>
</dbReference>
<evidence type="ECO:0000313" key="2">
    <source>
        <dbReference type="Proteomes" id="UP001234880"/>
    </source>
</evidence>
<proteinExistence type="predicted"/>